<dbReference type="Proteomes" id="UP000253324">
    <property type="component" value="Unassembled WGS sequence"/>
</dbReference>
<sequence length="60" mass="6826">MNPLYRKYSTALFLVLVTFAPVLSGCARVYYGSFRYDATCVDRDPRYPGDGPVCVVRKTR</sequence>
<name>A0A368YFQ7_9HYPH</name>
<dbReference type="PROSITE" id="PS51257">
    <property type="entry name" value="PROKAR_LIPOPROTEIN"/>
    <property type="match status" value="1"/>
</dbReference>
<reference evidence="1 2" key="1">
    <citation type="submission" date="2018-07" db="EMBL/GenBank/DDBJ databases">
        <title>Genomic Encyclopedia of Type Strains, Phase III (KMG-III): the genomes of soil and plant-associated and newly described type strains.</title>
        <authorList>
            <person name="Whitman W."/>
        </authorList>
    </citation>
    <scope>NUCLEOTIDE SEQUENCE [LARGE SCALE GENOMIC DNA]</scope>
    <source>
        <strain evidence="1 2">31-25a</strain>
    </source>
</reference>
<dbReference type="EMBL" id="QPJM01000024">
    <property type="protein sequence ID" value="RCW78479.1"/>
    <property type="molecule type" value="Genomic_DNA"/>
</dbReference>
<evidence type="ECO:0008006" key="3">
    <source>
        <dbReference type="Google" id="ProtNLM"/>
    </source>
</evidence>
<dbReference type="AlphaFoldDB" id="A0A368YFQ7"/>
<proteinExistence type="predicted"/>
<evidence type="ECO:0000313" key="1">
    <source>
        <dbReference type="EMBL" id="RCW78479.1"/>
    </source>
</evidence>
<comment type="caution">
    <text evidence="1">The sequence shown here is derived from an EMBL/GenBank/DDBJ whole genome shotgun (WGS) entry which is preliminary data.</text>
</comment>
<keyword evidence="2" id="KW-1185">Reference proteome</keyword>
<organism evidence="1 2">
    <name type="scientific">Phyllobacterium bourgognense</name>
    <dbReference type="NCBI Taxonomy" id="314236"/>
    <lineage>
        <taxon>Bacteria</taxon>
        <taxon>Pseudomonadati</taxon>
        <taxon>Pseudomonadota</taxon>
        <taxon>Alphaproteobacteria</taxon>
        <taxon>Hyphomicrobiales</taxon>
        <taxon>Phyllobacteriaceae</taxon>
        <taxon>Phyllobacterium</taxon>
    </lineage>
</organism>
<accession>A0A368YFQ7</accession>
<dbReference type="OrthoDB" id="8116724at2"/>
<dbReference type="RefSeq" id="WP_114432617.1">
    <property type="nucleotide sequence ID" value="NZ_QPJM01000024.1"/>
</dbReference>
<gene>
    <name evidence="1" type="ORF">C7476_12410</name>
</gene>
<protein>
    <recommendedName>
        <fullName evidence="3">Lipoprotein</fullName>
    </recommendedName>
</protein>
<evidence type="ECO:0000313" key="2">
    <source>
        <dbReference type="Proteomes" id="UP000253324"/>
    </source>
</evidence>